<keyword evidence="1" id="KW-0472">Membrane</keyword>
<feature type="transmembrane region" description="Helical" evidence="1">
    <location>
        <begin position="186"/>
        <end position="207"/>
    </location>
</feature>
<feature type="transmembrane region" description="Helical" evidence="1">
    <location>
        <begin position="6"/>
        <end position="28"/>
    </location>
</feature>
<gene>
    <name evidence="2" type="ORF">DCW48_10055</name>
</gene>
<dbReference type="EMBL" id="DNAA01000233">
    <property type="protein sequence ID" value="HBA09838.1"/>
    <property type="molecule type" value="Genomic_DNA"/>
</dbReference>
<comment type="caution">
    <text evidence="2">The sequence shown here is derived from an EMBL/GenBank/DDBJ whole genome shotgun (WGS) entry which is preliminary data.</text>
</comment>
<dbReference type="AlphaFoldDB" id="A0A351RCR7"/>
<evidence type="ECO:0000256" key="1">
    <source>
        <dbReference type="SAM" id="Phobius"/>
    </source>
</evidence>
<keyword evidence="1" id="KW-1133">Transmembrane helix</keyword>
<name>A0A351RCR7_9PROT</name>
<reference evidence="2 3" key="1">
    <citation type="journal article" date="2018" name="Nat. Biotechnol.">
        <title>A standardized bacterial taxonomy based on genome phylogeny substantially revises the tree of life.</title>
        <authorList>
            <person name="Parks D.H."/>
            <person name="Chuvochina M."/>
            <person name="Waite D.W."/>
            <person name="Rinke C."/>
            <person name="Skarshewski A."/>
            <person name="Chaumeil P.A."/>
            <person name="Hugenholtz P."/>
        </authorList>
    </citation>
    <scope>NUCLEOTIDE SEQUENCE [LARGE SCALE GENOMIC DNA]</scope>
    <source>
        <strain evidence="2">UBA9958</strain>
    </source>
</reference>
<dbReference type="STRING" id="1132855.GCA_000384255_02644"/>
<dbReference type="Proteomes" id="UP000264313">
    <property type="component" value="Unassembled WGS sequence"/>
</dbReference>
<feature type="transmembrane region" description="Helical" evidence="1">
    <location>
        <begin position="116"/>
        <end position="136"/>
    </location>
</feature>
<feature type="transmembrane region" description="Helical" evidence="1">
    <location>
        <begin position="148"/>
        <end position="166"/>
    </location>
</feature>
<feature type="transmembrane region" description="Helical" evidence="1">
    <location>
        <begin position="61"/>
        <end position="86"/>
    </location>
</feature>
<feature type="transmembrane region" description="Helical" evidence="1">
    <location>
        <begin position="93"/>
        <end position="110"/>
    </location>
</feature>
<evidence type="ECO:0000313" key="3">
    <source>
        <dbReference type="Proteomes" id="UP000264313"/>
    </source>
</evidence>
<sequence length="221" mass="24636">MMQAHVPTLFLVIITVSFMLSIALACAGYRKKPELMLWSTSFALHGLAFVFYSLRGEVSDLISIVGANVFISSIFAILAEGLFYFLRRQAPRLLIWSPVLLIAVSFSLLLDYLALRIIIGCAVFGLQGLLLLYFVAQHNRLIVGRGKYIFAASAFIESCILVSRALILSQGYTVPTLTVADPLNTITYLCSIVCLILLVISLFLMTWERDEHALRVSEHEL</sequence>
<accession>A0A351RCR7</accession>
<organism evidence="2 3">
    <name type="scientific">Methylotenera mobilis</name>
    <dbReference type="NCBI Taxonomy" id="359408"/>
    <lineage>
        <taxon>Bacteria</taxon>
        <taxon>Pseudomonadati</taxon>
        <taxon>Pseudomonadota</taxon>
        <taxon>Betaproteobacteria</taxon>
        <taxon>Nitrosomonadales</taxon>
        <taxon>Methylophilaceae</taxon>
        <taxon>Methylotenera</taxon>
    </lineage>
</organism>
<proteinExistence type="predicted"/>
<protein>
    <recommendedName>
        <fullName evidence="4">GGDEF domain-containing protein</fullName>
    </recommendedName>
</protein>
<feature type="non-terminal residue" evidence="2">
    <location>
        <position position="221"/>
    </location>
</feature>
<evidence type="ECO:0000313" key="2">
    <source>
        <dbReference type="EMBL" id="HBA09838.1"/>
    </source>
</evidence>
<keyword evidence="1" id="KW-0812">Transmembrane</keyword>
<feature type="transmembrane region" description="Helical" evidence="1">
    <location>
        <begin position="35"/>
        <end position="55"/>
    </location>
</feature>
<evidence type="ECO:0008006" key="4">
    <source>
        <dbReference type="Google" id="ProtNLM"/>
    </source>
</evidence>